<sequence>MLTSLNQAFTRLTDHPDGGKLLLRLTFGLLMLFHGVAKIEHGVSWISEMLQAQGLPGFVAYGVFIGEIVTPVLMVLGIFTRPAALIYAVNLLVATLMVGTGKFLTLTDVGAWGLENEMLYFMGGIIIMLLGSGRYSVVSNQALR</sequence>
<evidence type="ECO:0000256" key="3">
    <source>
        <dbReference type="ARBA" id="ARBA00022475"/>
    </source>
</evidence>
<dbReference type="KEGG" id="hav:AT03_12835"/>
<keyword evidence="5 7" id="KW-1133">Transmembrane helix</keyword>
<reference evidence="8 9" key="1">
    <citation type="journal article" date="2014" name="Gut Pathog.">
        <title>Gene clusters of Hafnia alvei strain FB1 important in survival and pathogenesis: a draft genome perspective.</title>
        <authorList>
            <person name="Tan J.Y."/>
            <person name="Yin W.F."/>
            <person name="Chan K.G."/>
        </authorList>
    </citation>
    <scope>NUCLEOTIDE SEQUENCE [LARGE SCALE GENOMIC DNA]</scope>
    <source>
        <strain evidence="8 9">FB1</strain>
    </source>
</reference>
<evidence type="ECO:0000256" key="7">
    <source>
        <dbReference type="SAM" id="Phobius"/>
    </source>
</evidence>
<dbReference type="Proteomes" id="UP000029986">
    <property type="component" value="Chromosome"/>
</dbReference>
<evidence type="ECO:0000313" key="8">
    <source>
        <dbReference type="EMBL" id="AIU73187.1"/>
    </source>
</evidence>
<accession>A0A097R373</accession>
<evidence type="ECO:0000256" key="5">
    <source>
        <dbReference type="ARBA" id="ARBA00022989"/>
    </source>
</evidence>
<dbReference type="Pfam" id="PF07681">
    <property type="entry name" value="DoxX"/>
    <property type="match status" value="1"/>
</dbReference>
<dbReference type="PANTHER" id="PTHR33452:SF1">
    <property type="entry name" value="INNER MEMBRANE PROTEIN YPHA-RELATED"/>
    <property type="match status" value="1"/>
</dbReference>
<keyword evidence="6 7" id="KW-0472">Membrane</keyword>
<feature type="transmembrane region" description="Helical" evidence="7">
    <location>
        <begin position="118"/>
        <end position="137"/>
    </location>
</feature>
<dbReference type="eggNOG" id="COG2259">
    <property type="taxonomic scope" value="Bacteria"/>
</dbReference>
<comment type="subcellular location">
    <subcellularLocation>
        <location evidence="1">Cell membrane</location>
        <topology evidence="1">Multi-pass membrane protein</topology>
    </subcellularLocation>
</comment>
<keyword evidence="3" id="KW-1003">Cell membrane</keyword>
<organism evidence="8 9">
    <name type="scientific">Hafnia alvei FB1</name>
    <dbReference type="NCBI Taxonomy" id="1453496"/>
    <lineage>
        <taxon>Bacteria</taxon>
        <taxon>Pseudomonadati</taxon>
        <taxon>Pseudomonadota</taxon>
        <taxon>Gammaproteobacteria</taxon>
        <taxon>Enterobacterales</taxon>
        <taxon>Hafniaceae</taxon>
        <taxon>Hafnia</taxon>
    </lineage>
</organism>
<comment type="similarity">
    <text evidence="2">Belongs to the DoxX family.</text>
</comment>
<dbReference type="RefSeq" id="WP_025797141.1">
    <property type="nucleotide sequence ID" value="NZ_CP009706.1"/>
</dbReference>
<gene>
    <name evidence="8" type="ORF">AT03_12835</name>
</gene>
<evidence type="ECO:0000256" key="1">
    <source>
        <dbReference type="ARBA" id="ARBA00004651"/>
    </source>
</evidence>
<feature type="transmembrane region" description="Helical" evidence="7">
    <location>
        <begin position="86"/>
        <end position="106"/>
    </location>
</feature>
<evidence type="ECO:0000256" key="2">
    <source>
        <dbReference type="ARBA" id="ARBA00006679"/>
    </source>
</evidence>
<dbReference type="InterPro" id="IPR032808">
    <property type="entry name" value="DoxX"/>
</dbReference>
<evidence type="ECO:0000256" key="6">
    <source>
        <dbReference type="ARBA" id="ARBA00023136"/>
    </source>
</evidence>
<protein>
    <submittedName>
        <fullName evidence="8">DoxX</fullName>
    </submittedName>
</protein>
<feature type="transmembrane region" description="Helical" evidence="7">
    <location>
        <begin position="21"/>
        <end position="39"/>
    </location>
</feature>
<dbReference type="GO" id="GO:0005886">
    <property type="term" value="C:plasma membrane"/>
    <property type="evidence" value="ECO:0007669"/>
    <property type="project" value="UniProtKB-SubCell"/>
</dbReference>
<dbReference type="AlphaFoldDB" id="A0A097R373"/>
<evidence type="ECO:0000256" key="4">
    <source>
        <dbReference type="ARBA" id="ARBA00022692"/>
    </source>
</evidence>
<dbReference type="PANTHER" id="PTHR33452">
    <property type="entry name" value="OXIDOREDUCTASE CATD-RELATED"/>
    <property type="match status" value="1"/>
</dbReference>
<proteinExistence type="inferred from homology"/>
<dbReference type="HOGENOM" id="CLU_058421_6_3_6"/>
<dbReference type="OrthoDB" id="280866at2"/>
<dbReference type="EMBL" id="CP009706">
    <property type="protein sequence ID" value="AIU73187.1"/>
    <property type="molecule type" value="Genomic_DNA"/>
</dbReference>
<keyword evidence="9" id="KW-1185">Reference proteome</keyword>
<feature type="transmembrane region" description="Helical" evidence="7">
    <location>
        <begin position="59"/>
        <end position="79"/>
    </location>
</feature>
<keyword evidence="4 7" id="KW-0812">Transmembrane</keyword>
<evidence type="ECO:0000313" key="9">
    <source>
        <dbReference type="Proteomes" id="UP000029986"/>
    </source>
</evidence>
<dbReference type="InterPro" id="IPR051907">
    <property type="entry name" value="DoxX-like_oxidoreductase"/>
</dbReference>
<name>A0A097R373_HAFAL</name>
<dbReference type="PATRIC" id="fig|1453496.5.peg.2611"/>